<comment type="caution">
    <text evidence="1">The sequence shown here is derived from an EMBL/GenBank/DDBJ whole genome shotgun (WGS) entry which is preliminary data.</text>
</comment>
<dbReference type="EMBL" id="JBIRGQ010000008">
    <property type="protein sequence ID" value="MFH8550598.1"/>
    <property type="molecule type" value="Genomic_DNA"/>
</dbReference>
<accession>A0ABW7QZZ3</accession>
<dbReference type="GO" id="GO:0016787">
    <property type="term" value="F:hydrolase activity"/>
    <property type="evidence" value="ECO:0007669"/>
    <property type="project" value="UniProtKB-KW"/>
</dbReference>
<keyword evidence="1" id="KW-0378">Hydrolase</keyword>
<dbReference type="Proteomes" id="UP001610818">
    <property type="component" value="Unassembled WGS sequence"/>
</dbReference>
<proteinExistence type="predicted"/>
<sequence length="373" mass="40327">MTDAAGKTLRAEAPIGGLRKQFVEEGYAWAASSFPTTGYDVGPGVKSSHDLAEFAATELLDHRPERTYITGGSMGGHVVARSLEEYPEYYGGALSLCGQVGDRRHFDYFLDANLAAQALSGVDAHPAGDEYMTKELPLIEERLGLTGLEPGGTPTTVAGRQFQQMYTELTGGPRPGADAALGMYGQAMLQTAPTWAAGPSVQNLSTRYEPTTPVDINGTVERVAPESWDERNSMELNDVPIVLGKPRVPVMSMHDTADMLVPLSMQQTYTKEVAANGRSDLLVNRAIRSATHCDFTDVELVRAWKDLTTWVEDREANGDEAVRPAGDDILDRKRVASAAFGCRFTDPVPPATPQFASRKLFPACSDDSTHGGR</sequence>
<organism evidence="1 2">
    <name type="scientific">Streptomyces longisporoflavus</name>
    <dbReference type="NCBI Taxonomy" id="28044"/>
    <lineage>
        <taxon>Bacteria</taxon>
        <taxon>Bacillati</taxon>
        <taxon>Actinomycetota</taxon>
        <taxon>Actinomycetes</taxon>
        <taxon>Kitasatosporales</taxon>
        <taxon>Streptomycetaceae</taxon>
        <taxon>Streptomyces</taxon>
    </lineage>
</organism>
<dbReference type="InterPro" id="IPR029058">
    <property type="entry name" value="AB_hydrolase_fold"/>
</dbReference>
<dbReference type="Gene3D" id="3.40.50.1820">
    <property type="entry name" value="alpha/beta hydrolase"/>
    <property type="match status" value="1"/>
</dbReference>
<dbReference type="EC" id="3.4.-.-" evidence="1"/>
<dbReference type="RefSeq" id="WP_397717143.1">
    <property type="nucleotide sequence ID" value="NZ_JBIRGN010000008.1"/>
</dbReference>
<name>A0ABW7QZZ3_9ACTN</name>
<evidence type="ECO:0000313" key="2">
    <source>
        <dbReference type="Proteomes" id="UP001610818"/>
    </source>
</evidence>
<protein>
    <submittedName>
        <fullName evidence="1">Alpha/beta hydrolase family protein</fullName>
        <ecNumber evidence="1">3.4.-.-</ecNumber>
    </submittedName>
</protein>
<dbReference type="SUPFAM" id="SSF53474">
    <property type="entry name" value="alpha/beta-Hydrolases"/>
    <property type="match status" value="1"/>
</dbReference>
<keyword evidence="2" id="KW-1185">Reference proteome</keyword>
<gene>
    <name evidence="1" type="ORF">ACH4F9_36965</name>
</gene>
<evidence type="ECO:0000313" key="1">
    <source>
        <dbReference type="EMBL" id="MFH8550598.1"/>
    </source>
</evidence>
<reference evidence="1 2" key="1">
    <citation type="submission" date="2024-10" db="EMBL/GenBank/DDBJ databases">
        <title>The Natural Products Discovery Center: Release of the First 8490 Sequenced Strains for Exploring Actinobacteria Biosynthetic Diversity.</title>
        <authorList>
            <person name="Kalkreuter E."/>
            <person name="Kautsar S.A."/>
            <person name="Yang D."/>
            <person name="Bader C.D."/>
            <person name="Teijaro C.N."/>
            <person name="Fluegel L."/>
            <person name="Davis C.M."/>
            <person name="Simpson J.R."/>
            <person name="Lauterbach L."/>
            <person name="Steele A.D."/>
            <person name="Gui C."/>
            <person name="Meng S."/>
            <person name="Li G."/>
            <person name="Viehrig K."/>
            <person name="Ye F."/>
            <person name="Su P."/>
            <person name="Kiefer A.F."/>
            <person name="Nichols A."/>
            <person name="Cepeda A.J."/>
            <person name="Yan W."/>
            <person name="Fan B."/>
            <person name="Jiang Y."/>
            <person name="Adhikari A."/>
            <person name="Zheng C.-J."/>
            <person name="Schuster L."/>
            <person name="Cowan T.M."/>
            <person name="Smanski M.J."/>
            <person name="Chevrette M.G."/>
            <person name="De Carvalho L.P.S."/>
            <person name="Shen B."/>
        </authorList>
    </citation>
    <scope>NUCLEOTIDE SEQUENCE [LARGE SCALE GENOMIC DNA]</scope>
    <source>
        <strain evidence="1 2">NPDC017990</strain>
    </source>
</reference>